<dbReference type="PANTHER" id="PTHR11008:SF9">
    <property type="entry name" value="PROTEIN TAKEOUT-LIKE PROTEIN"/>
    <property type="match status" value="1"/>
</dbReference>
<dbReference type="Pfam" id="PF06585">
    <property type="entry name" value="JHBP"/>
    <property type="match status" value="1"/>
</dbReference>
<dbReference type="InterPro" id="IPR038602">
    <property type="entry name" value="Mite_allergen_7_sf"/>
</dbReference>
<sequence length="367" mass="41225">MIDPKTVAVFTSLLVGATFLSYKSLDFSGKATYASEGWTEDNENENSIQFSPSLAAESKVDIDEFLIGVIENFKEDMVTGIKELKVPILDPFVSQKPIKINVEDSKATVHGNFTDLKVVGMSGFVLEQLHADLQNLSLSFELRIPRIRAVGNYSLEGKIIKIIPLRGNGEFWVESHNLSVAAKASMHSTQEDDHLQLSKDFDVEMDFEKVELYLENFLGGGRWTEILLKIVNDISKDLFRMSLPLLKEELNKSLLKVINKHLMKLPITSIIPGSSANEYVDQILSNVQKYVRDNSLDPMQLPDYATNFSKEVAYITFNGEAKLYDGWLAGISTLHRTDECQLKTNRTTITVSAHLGLLDLRLAYKGR</sequence>
<reference evidence="1 2" key="1">
    <citation type="journal article" date="2022" name="Nat. Ecol. Evol.">
        <title>A masculinizing supergene underlies an exaggerated male reproductive morph in a spider.</title>
        <authorList>
            <person name="Hendrickx F."/>
            <person name="De Corte Z."/>
            <person name="Sonet G."/>
            <person name="Van Belleghem S.M."/>
            <person name="Kostlbacher S."/>
            <person name="Vangestel C."/>
        </authorList>
    </citation>
    <scope>NUCLEOTIDE SEQUENCE [LARGE SCALE GENOMIC DNA]</scope>
    <source>
        <strain evidence="1">W744_W776</strain>
    </source>
</reference>
<evidence type="ECO:0000313" key="1">
    <source>
        <dbReference type="EMBL" id="KAG8181133.1"/>
    </source>
</evidence>
<dbReference type="EMBL" id="JAFNEN010000533">
    <property type="protein sequence ID" value="KAG8181133.1"/>
    <property type="molecule type" value="Genomic_DNA"/>
</dbReference>
<dbReference type="Pfam" id="PF16984">
    <property type="entry name" value="Grp7_allergen"/>
    <property type="match status" value="1"/>
</dbReference>
<gene>
    <name evidence="1" type="ORF">JTE90_000785</name>
</gene>
<comment type="caution">
    <text evidence="1">The sequence shown here is derived from an EMBL/GenBank/DDBJ whole genome shotgun (WGS) entry which is preliminary data.</text>
</comment>
<accession>A0AAV6UBA2</accession>
<dbReference type="AlphaFoldDB" id="A0AAV6UBA2"/>
<name>A0AAV6UBA2_9ARAC</name>
<protein>
    <submittedName>
        <fullName evidence="1">Uncharacterized protein</fullName>
    </submittedName>
</protein>
<dbReference type="Proteomes" id="UP000827092">
    <property type="component" value="Unassembled WGS sequence"/>
</dbReference>
<evidence type="ECO:0000313" key="2">
    <source>
        <dbReference type="Proteomes" id="UP000827092"/>
    </source>
</evidence>
<dbReference type="InterPro" id="IPR038606">
    <property type="entry name" value="To_sf"/>
</dbReference>
<organism evidence="1 2">
    <name type="scientific">Oedothorax gibbosus</name>
    <dbReference type="NCBI Taxonomy" id="931172"/>
    <lineage>
        <taxon>Eukaryota</taxon>
        <taxon>Metazoa</taxon>
        <taxon>Ecdysozoa</taxon>
        <taxon>Arthropoda</taxon>
        <taxon>Chelicerata</taxon>
        <taxon>Arachnida</taxon>
        <taxon>Araneae</taxon>
        <taxon>Araneomorphae</taxon>
        <taxon>Entelegynae</taxon>
        <taxon>Araneoidea</taxon>
        <taxon>Linyphiidae</taxon>
        <taxon>Erigoninae</taxon>
        <taxon>Oedothorax</taxon>
    </lineage>
</organism>
<proteinExistence type="predicted"/>
<dbReference type="Gene3D" id="3.15.10.50">
    <property type="match status" value="1"/>
</dbReference>
<dbReference type="SMART" id="SM00700">
    <property type="entry name" value="JHBP"/>
    <property type="match status" value="1"/>
</dbReference>
<dbReference type="Gene3D" id="3.15.10.30">
    <property type="entry name" value="Haemolymph juvenile hormone binding protein"/>
    <property type="match status" value="1"/>
</dbReference>
<dbReference type="PANTHER" id="PTHR11008">
    <property type="entry name" value="PROTEIN TAKEOUT-LIKE PROTEIN"/>
    <property type="match status" value="1"/>
</dbReference>
<dbReference type="InterPro" id="IPR010562">
    <property type="entry name" value="Haemolymph_juvenile_hormone-bd"/>
</dbReference>
<dbReference type="InterPro" id="IPR020234">
    <property type="entry name" value="Mite_allergen_group-7"/>
</dbReference>
<keyword evidence="2" id="KW-1185">Reference proteome</keyword>